<reference evidence="1 2" key="1">
    <citation type="submission" date="2024-08" db="EMBL/GenBank/DDBJ databases">
        <title>Insights into the chromosomal genome structure of Flemingia macrophylla.</title>
        <authorList>
            <person name="Ding Y."/>
            <person name="Zhao Y."/>
            <person name="Bi W."/>
            <person name="Wu M."/>
            <person name="Zhao G."/>
            <person name="Gong Y."/>
            <person name="Li W."/>
            <person name="Zhang P."/>
        </authorList>
    </citation>
    <scope>NUCLEOTIDE SEQUENCE [LARGE SCALE GENOMIC DNA]</scope>
    <source>
        <strain evidence="1">DYQJB</strain>
        <tissue evidence="1">Leaf</tissue>
    </source>
</reference>
<evidence type="ECO:0000313" key="2">
    <source>
        <dbReference type="Proteomes" id="UP001603857"/>
    </source>
</evidence>
<evidence type="ECO:0000313" key="1">
    <source>
        <dbReference type="EMBL" id="KAL2347520.1"/>
    </source>
</evidence>
<name>A0ABD1NHB2_9FABA</name>
<gene>
    <name evidence="1" type="ORF">Fmac_001520</name>
</gene>
<comment type="caution">
    <text evidence="1">The sequence shown here is derived from an EMBL/GenBank/DDBJ whole genome shotgun (WGS) entry which is preliminary data.</text>
</comment>
<proteinExistence type="predicted"/>
<dbReference type="EMBL" id="JBGMDY010000001">
    <property type="protein sequence ID" value="KAL2347520.1"/>
    <property type="molecule type" value="Genomic_DNA"/>
</dbReference>
<dbReference type="AlphaFoldDB" id="A0ABD1NHB2"/>
<dbReference type="Proteomes" id="UP001603857">
    <property type="component" value="Unassembled WGS sequence"/>
</dbReference>
<keyword evidence="2" id="KW-1185">Reference proteome</keyword>
<sequence length="190" mass="20767">MQHHIGGMRKTVAYPEDPLVGSLTVSTNPHKTFQDLKLTRSMSEEKSSSGQCSLRLLICMIVWLNSRSRLFPPPSPPTSTSADLGLRLVHVDTSHAEEIANTIMALFLGLLCRRHLISRHALSASGCSAPSSLGIRRCRGLILSIVIVYASTRTLATRSLAFKISVVYFDVQECGCTCSQQIPMHPSDSS</sequence>
<organism evidence="1 2">
    <name type="scientific">Flemingia macrophylla</name>
    <dbReference type="NCBI Taxonomy" id="520843"/>
    <lineage>
        <taxon>Eukaryota</taxon>
        <taxon>Viridiplantae</taxon>
        <taxon>Streptophyta</taxon>
        <taxon>Embryophyta</taxon>
        <taxon>Tracheophyta</taxon>
        <taxon>Spermatophyta</taxon>
        <taxon>Magnoliopsida</taxon>
        <taxon>eudicotyledons</taxon>
        <taxon>Gunneridae</taxon>
        <taxon>Pentapetalae</taxon>
        <taxon>rosids</taxon>
        <taxon>fabids</taxon>
        <taxon>Fabales</taxon>
        <taxon>Fabaceae</taxon>
        <taxon>Papilionoideae</taxon>
        <taxon>50 kb inversion clade</taxon>
        <taxon>NPAAA clade</taxon>
        <taxon>indigoferoid/millettioid clade</taxon>
        <taxon>Phaseoleae</taxon>
        <taxon>Flemingia</taxon>
    </lineage>
</organism>
<dbReference type="InterPro" id="IPR045015">
    <property type="entry name" value="AN-like"/>
</dbReference>
<accession>A0ABD1NHB2</accession>
<dbReference type="Gene3D" id="3.40.50.720">
    <property type="entry name" value="NAD(P)-binding Rossmann-like Domain"/>
    <property type="match status" value="2"/>
</dbReference>
<dbReference type="PANTHER" id="PTHR43254:SF3">
    <property type="entry name" value="C-TERMINAL BINDING PROTEIN AN"/>
    <property type="match status" value="1"/>
</dbReference>
<dbReference type="PANTHER" id="PTHR43254">
    <property type="entry name" value="C-TERMINAL BINDING PROTEIN AN-RELATED"/>
    <property type="match status" value="1"/>
</dbReference>
<protein>
    <submittedName>
        <fullName evidence="1">Uncharacterized protein</fullName>
    </submittedName>
</protein>